<reference evidence="5 6" key="1">
    <citation type="submission" date="2016-10" db="EMBL/GenBank/DDBJ databases">
        <authorList>
            <person name="de Groot N.N."/>
        </authorList>
    </citation>
    <scope>NUCLEOTIDE SEQUENCE [LARGE SCALE GENOMIC DNA]</scope>
    <source>
        <strain evidence="5 6">DSM 25383</strain>
    </source>
</reference>
<protein>
    <submittedName>
        <fullName evidence="5">Fructokinase</fullName>
    </submittedName>
</protein>
<dbReference type="PANTHER" id="PTHR43085">
    <property type="entry name" value="HEXOKINASE FAMILY MEMBER"/>
    <property type="match status" value="1"/>
</dbReference>
<sequence>MNRPKIMGIGELVWDLLPDGRQLGGAPVNFAYWCNRLGAEGYPVSAVGSDDLGREAFDRLAATGLDLGYVQRNALPTGRVNVTLSGNGIPEYDIVAGVAWDALEADAGTLELAARADAVCWGSLAQRSETSRRAIASILEATRPECLKVFDINIRQHWYSREIVTASLGQADVLKLNEDELPLVASLLGTGKSGAEAIAELVRAFSLRYVVYTAGADHSEIHGAEGLLSRIPTPEIEVADTVGAGDSFTAAFITSLLQGEPVAASHRKAVETAAKVCTVHGAIPRPQ</sequence>
<dbReference type="Pfam" id="PF00294">
    <property type="entry name" value="PfkB"/>
    <property type="match status" value="1"/>
</dbReference>
<name>A0A1H4ESZ8_9BACT</name>
<dbReference type="PROSITE" id="PS00583">
    <property type="entry name" value="PFKB_KINASES_1"/>
    <property type="match status" value="1"/>
</dbReference>
<evidence type="ECO:0000259" key="4">
    <source>
        <dbReference type="Pfam" id="PF00294"/>
    </source>
</evidence>
<evidence type="ECO:0000256" key="1">
    <source>
        <dbReference type="ARBA" id="ARBA00010688"/>
    </source>
</evidence>
<dbReference type="InterPro" id="IPR050306">
    <property type="entry name" value="PfkB_Carbo_kinase"/>
</dbReference>
<dbReference type="Proteomes" id="UP000183253">
    <property type="component" value="Unassembled WGS sequence"/>
</dbReference>
<dbReference type="STRING" id="1033731.SAMN05444145_10867"/>
<dbReference type="PANTHER" id="PTHR43085:SF57">
    <property type="entry name" value="CARBOHYDRATE KINASE PFKB DOMAIN-CONTAINING PROTEIN"/>
    <property type="match status" value="1"/>
</dbReference>
<gene>
    <name evidence="5" type="ORF">SAMN05444145_10867</name>
</gene>
<dbReference type="RefSeq" id="WP_026020795.1">
    <property type="nucleotide sequence ID" value="NZ_CAEG01000015.1"/>
</dbReference>
<evidence type="ECO:0000313" key="5">
    <source>
        <dbReference type="EMBL" id="SEA88185.1"/>
    </source>
</evidence>
<dbReference type="PROSITE" id="PS00584">
    <property type="entry name" value="PFKB_KINASES_2"/>
    <property type="match status" value="1"/>
</dbReference>
<dbReference type="SUPFAM" id="SSF53613">
    <property type="entry name" value="Ribokinase-like"/>
    <property type="match status" value="1"/>
</dbReference>
<dbReference type="GO" id="GO:0016301">
    <property type="term" value="F:kinase activity"/>
    <property type="evidence" value="ECO:0007669"/>
    <property type="project" value="UniProtKB-KW"/>
</dbReference>
<dbReference type="InterPro" id="IPR029056">
    <property type="entry name" value="Ribokinase-like"/>
</dbReference>
<evidence type="ECO:0000313" key="6">
    <source>
        <dbReference type="Proteomes" id="UP000183253"/>
    </source>
</evidence>
<feature type="domain" description="Carbohydrate kinase PfkB" evidence="4">
    <location>
        <begin position="22"/>
        <end position="284"/>
    </location>
</feature>
<dbReference type="Gene3D" id="3.40.1190.20">
    <property type="match status" value="1"/>
</dbReference>
<dbReference type="InterPro" id="IPR002173">
    <property type="entry name" value="Carboh/pur_kinase_PfkB_CS"/>
</dbReference>
<comment type="similarity">
    <text evidence="1">Belongs to the carbohydrate kinase PfkB family.</text>
</comment>
<dbReference type="EMBL" id="FNRI01000008">
    <property type="protein sequence ID" value="SEA88185.1"/>
    <property type="molecule type" value="Genomic_DNA"/>
</dbReference>
<evidence type="ECO:0000256" key="3">
    <source>
        <dbReference type="ARBA" id="ARBA00022777"/>
    </source>
</evidence>
<accession>A0A1H4ESZ8</accession>
<organism evidence="5 6">
    <name type="scientific">Alistipes timonensis JC136</name>
    <dbReference type="NCBI Taxonomy" id="1033731"/>
    <lineage>
        <taxon>Bacteria</taxon>
        <taxon>Pseudomonadati</taxon>
        <taxon>Bacteroidota</taxon>
        <taxon>Bacteroidia</taxon>
        <taxon>Bacteroidales</taxon>
        <taxon>Rikenellaceae</taxon>
        <taxon>Alistipes</taxon>
    </lineage>
</organism>
<keyword evidence="6" id="KW-1185">Reference proteome</keyword>
<dbReference type="OrthoDB" id="9813569at2"/>
<keyword evidence="2" id="KW-0808">Transferase</keyword>
<dbReference type="InterPro" id="IPR011611">
    <property type="entry name" value="PfkB_dom"/>
</dbReference>
<dbReference type="AlphaFoldDB" id="A0A1H4ESZ8"/>
<keyword evidence="3 5" id="KW-0418">Kinase</keyword>
<evidence type="ECO:0000256" key="2">
    <source>
        <dbReference type="ARBA" id="ARBA00022679"/>
    </source>
</evidence>
<dbReference type="CDD" id="cd01167">
    <property type="entry name" value="bac_FRK"/>
    <property type="match status" value="1"/>
</dbReference>
<proteinExistence type="inferred from homology"/>